<evidence type="ECO:0000256" key="1">
    <source>
        <dbReference type="SAM" id="MobiDB-lite"/>
    </source>
</evidence>
<organism evidence="2 3">
    <name type="scientific">Melipona bicolor</name>
    <dbReference type="NCBI Taxonomy" id="60889"/>
    <lineage>
        <taxon>Eukaryota</taxon>
        <taxon>Metazoa</taxon>
        <taxon>Ecdysozoa</taxon>
        <taxon>Arthropoda</taxon>
        <taxon>Hexapoda</taxon>
        <taxon>Insecta</taxon>
        <taxon>Pterygota</taxon>
        <taxon>Neoptera</taxon>
        <taxon>Endopterygota</taxon>
        <taxon>Hymenoptera</taxon>
        <taxon>Apocrita</taxon>
        <taxon>Aculeata</taxon>
        <taxon>Apoidea</taxon>
        <taxon>Anthophila</taxon>
        <taxon>Apidae</taxon>
        <taxon>Melipona</taxon>
    </lineage>
</organism>
<feature type="compositionally biased region" description="Polar residues" evidence="1">
    <location>
        <begin position="38"/>
        <end position="62"/>
    </location>
</feature>
<accession>A0AA40KVC3</accession>
<evidence type="ECO:0000313" key="2">
    <source>
        <dbReference type="EMBL" id="KAK1133999.1"/>
    </source>
</evidence>
<proteinExistence type="predicted"/>
<sequence length="74" mass="8718">MHKVTMSLRYPKIVLWEKYELKNRQTTRLGYEGETTDKNTSSLRATRENTSVYLPSWNTPSQGVDYARENHKNP</sequence>
<protein>
    <submittedName>
        <fullName evidence="2">Uncharacterized protein</fullName>
    </submittedName>
</protein>
<dbReference type="AlphaFoldDB" id="A0AA40KVC3"/>
<reference evidence="2" key="1">
    <citation type="submission" date="2021-10" db="EMBL/GenBank/DDBJ databases">
        <title>Melipona bicolor Genome sequencing and assembly.</title>
        <authorList>
            <person name="Araujo N.S."/>
            <person name="Arias M.C."/>
        </authorList>
    </citation>
    <scope>NUCLEOTIDE SEQUENCE</scope>
    <source>
        <strain evidence="2">USP_2M_L1-L4_2017</strain>
        <tissue evidence="2">Whole body</tissue>
    </source>
</reference>
<evidence type="ECO:0000313" key="3">
    <source>
        <dbReference type="Proteomes" id="UP001177670"/>
    </source>
</evidence>
<gene>
    <name evidence="2" type="ORF">K0M31_011784</name>
</gene>
<dbReference type="EMBL" id="JAHYIQ010000003">
    <property type="protein sequence ID" value="KAK1133999.1"/>
    <property type="molecule type" value="Genomic_DNA"/>
</dbReference>
<feature type="region of interest" description="Disordered" evidence="1">
    <location>
        <begin position="30"/>
        <end position="74"/>
    </location>
</feature>
<comment type="caution">
    <text evidence="2">The sequence shown here is derived from an EMBL/GenBank/DDBJ whole genome shotgun (WGS) entry which is preliminary data.</text>
</comment>
<keyword evidence="3" id="KW-1185">Reference proteome</keyword>
<name>A0AA40KVC3_9HYME</name>
<dbReference type="Proteomes" id="UP001177670">
    <property type="component" value="Unassembled WGS sequence"/>
</dbReference>